<keyword evidence="1" id="KW-0805">Transcription regulation</keyword>
<dbReference type="AlphaFoldDB" id="A0A1I4Q4X2"/>
<dbReference type="PANTHER" id="PTHR30154:SF51">
    <property type="entry name" value="ASNC-FAMILY TRANSCRIPTIONAL REGULATORY PROTEIN"/>
    <property type="match status" value="1"/>
</dbReference>
<evidence type="ECO:0000256" key="1">
    <source>
        <dbReference type="ARBA" id="ARBA00023015"/>
    </source>
</evidence>
<dbReference type="InterPro" id="IPR036390">
    <property type="entry name" value="WH_DNA-bd_sf"/>
</dbReference>
<dbReference type="PROSITE" id="PS50956">
    <property type="entry name" value="HTH_ASNC_2"/>
    <property type="match status" value="1"/>
</dbReference>
<evidence type="ECO:0000256" key="2">
    <source>
        <dbReference type="ARBA" id="ARBA00023125"/>
    </source>
</evidence>
<dbReference type="InterPro" id="IPR036388">
    <property type="entry name" value="WH-like_DNA-bd_sf"/>
</dbReference>
<comment type="caution">
    <text evidence="5">The sequence shown here is derived from an EMBL/GenBank/DDBJ whole genome shotgun (WGS) entry which is preliminary data.</text>
</comment>
<evidence type="ECO:0000313" key="5">
    <source>
        <dbReference type="EMBL" id="PKR90945.1"/>
    </source>
</evidence>
<dbReference type="RefSeq" id="WP_101288208.1">
    <property type="nucleotide sequence ID" value="NZ_FOUQ01000001.1"/>
</dbReference>
<gene>
    <name evidence="5" type="ORF">CXZ10_06280</name>
</gene>
<dbReference type="Gene3D" id="3.30.70.920">
    <property type="match status" value="1"/>
</dbReference>
<protein>
    <submittedName>
        <fullName evidence="5">AsnC family transcriptional regulator</fullName>
    </submittedName>
</protein>
<dbReference type="SMART" id="SM00344">
    <property type="entry name" value="HTH_ASNC"/>
    <property type="match status" value="1"/>
</dbReference>
<dbReference type="InterPro" id="IPR011008">
    <property type="entry name" value="Dimeric_a/b-barrel"/>
</dbReference>
<reference evidence="5 6" key="1">
    <citation type="submission" date="2017-12" db="EMBL/GenBank/DDBJ databases">
        <title>Anaerobic carbon monoxide metabolism by Pleomorphomonas carboxyditropha sp. nov., a new mesophilic hydrogenogenic carboxidotroph.</title>
        <authorList>
            <person name="Esquivel-Elizondo S."/>
            <person name="Krajmalnik-Brown R."/>
        </authorList>
    </citation>
    <scope>NUCLEOTIDE SEQUENCE [LARGE SCALE GENOMIC DNA]</scope>
    <source>
        <strain evidence="5 6">R5-392</strain>
    </source>
</reference>
<dbReference type="GO" id="GO:0043565">
    <property type="term" value="F:sequence-specific DNA binding"/>
    <property type="evidence" value="ECO:0007669"/>
    <property type="project" value="InterPro"/>
</dbReference>
<organism evidence="5 6">
    <name type="scientific">Pleomorphomonas diazotrophica</name>
    <dbReference type="NCBI Taxonomy" id="1166257"/>
    <lineage>
        <taxon>Bacteria</taxon>
        <taxon>Pseudomonadati</taxon>
        <taxon>Pseudomonadota</taxon>
        <taxon>Alphaproteobacteria</taxon>
        <taxon>Hyphomicrobiales</taxon>
        <taxon>Pleomorphomonadaceae</taxon>
        <taxon>Pleomorphomonas</taxon>
    </lineage>
</organism>
<evidence type="ECO:0000256" key="3">
    <source>
        <dbReference type="ARBA" id="ARBA00023163"/>
    </source>
</evidence>
<dbReference type="SUPFAM" id="SSF54909">
    <property type="entry name" value="Dimeric alpha+beta barrel"/>
    <property type="match status" value="1"/>
</dbReference>
<dbReference type="SUPFAM" id="SSF46785">
    <property type="entry name" value="Winged helix' DNA-binding domain"/>
    <property type="match status" value="1"/>
</dbReference>
<dbReference type="Gene3D" id="1.10.10.10">
    <property type="entry name" value="Winged helix-like DNA-binding domain superfamily/Winged helix DNA-binding domain"/>
    <property type="match status" value="1"/>
</dbReference>
<evidence type="ECO:0000313" key="6">
    <source>
        <dbReference type="Proteomes" id="UP000233491"/>
    </source>
</evidence>
<evidence type="ECO:0000259" key="4">
    <source>
        <dbReference type="PROSITE" id="PS50956"/>
    </source>
</evidence>
<dbReference type="PANTHER" id="PTHR30154">
    <property type="entry name" value="LEUCINE-RESPONSIVE REGULATORY PROTEIN"/>
    <property type="match status" value="1"/>
</dbReference>
<dbReference type="InterPro" id="IPR000485">
    <property type="entry name" value="AsnC-type_HTH_dom"/>
</dbReference>
<keyword evidence="2" id="KW-0238">DNA-binding</keyword>
<dbReference type="Pfam" id="PF01037">
    <property type="entry name" value="AsnC_trans_reg"/>
    <property type="match status" value="1"/>
</dbReference>
<dbReference type="Proteomes" id="UP000233491">
    <property type="component" value="Unassembled WGS sequence"/>
</dbReference>
<dbReference type="InterPro" id="IPR019888">
    <property type="entry name" value="Tscrpt_reg_AsnC-like"/>
</dbReference>
<accession>A0A1I4Q4X2</accession>
<dbReference type="GO" id="GO:0005829">
    <property type="term" value="C:cytosol"/>
    <property type="evidence" value="ECO:0007669"/>
    <property type="project" value="TreeGrafter"/>
</dbReference>
<dbReference type="PRINTS" id="PR00033">
    <property type="entry name" value="HTHASNC"/>
</dbReference>
<dbReference type="OrthoDB" id="166264at2"/>
<name>A0A1I4Q4X2_9HYPH</name>
<proteinExistence type="predicted"/>
<dbReference type="GO" id="GO:0043200">
    <property type="term" value="P:response to amino acid"/>
    <property type="evidence" value="ECO:0007669"/>
    <property type="project" value="TreeGrafter"/>
</dbReference>
<dbReference type="EMBL" id="PJNW01000002">
    <property type="protein sequence ID" value="PKR90945.1"/>
    <property type="molecule type" value="Genomic_DNA"/>
</dbReference>
<keyword evidence="3" id="KW-0804">Transcription</keyword>
<keyword evidence="6" id="KW-1185">Reference proteome</keyword>
<sequence>MDTADRILLAALQENARISTKDLASKIRLSAPATAERLRKLQEAGVIEAFTTVLDTKALGYHIEAIVRVRPLPGKLHVVEALLRDMPQVAECDKVTGDDGFVARILCHSIEQLDELLEIIGEKAETSSAIVKRKIVSRRQPALANER</sequence>
<dbReference type="Pfam" id="PF13412">
    <property type="entry name" value="HTH_24"/>
    <property type="match status" value="1"/>
</dbReference>
<feature type="domain" description="HTH asnC-type" evidence="4">
    <location>
        <begin position="1"/>
        <end position="62"/>
    </location>
</feature>
<dbReference type="InterPro" id="IPR019887">
    <property type="entry name" value="Tscrpt_reg_AsnC/Lrp_C"/>
</dbReference>